<dbReference type="RefSeq" id="WP_102845390.1">
    <property type="nucleotide sequence ID" value="NZ_PDZR01000038.1"/>
</dbReference>
<keyword evidence="1" id="KW-0732">Signal</keyword>
<dbReference type="InterPro" id="IPR010412">
    <property type="entry name" value="DUF1007"/>
</dbReference>
<organism evidence="2 3">
    <name type="scientific">Methylocella silvestris</name>
    <dbReference type="NCBI Taxonomy" id="199596"/>
    <lineage>
        <taxon>Bacteria</taxon>
        <taxon>Pseudomonadati</taxon>
        <taxon>Pseudomonadota</taxon>
        <taxon>Alphaproteobacteria</taxon>
        <taxon>Hyphomicrobiales</taxon>
        <taxon>Beijerinckiaceae</taxon>
        <taxon>Methylocella</taxon>
    </lineage>
</organism>
<evidence type="ECO:0000256" key="1">
    <source>
        <dbReference type="SAM" id="SignalP"/>
    </source>
</evidence>
<dbReference type="AlphaFoldDB" id="A0A2J7TC02"/>
<comment type="caution">
    <text evidence="2">The sequence shown here is derived from an EMBL/GenBank/DDBJ whole genome shotgun (WGS) entry which is preliminary data.</text>
</comment>
<accession>A0A2J7TC02</accession>
<feature type="signal peptide" evidence="1">
    <location>
        <begin position="1"/>
        <end position="21"/>
    </location>
</feature>
<evidence type="ECO:0000313" key="3">
    <source>
        <dbReference type="Proteomes" id="UP000236286"/>
    </source>
</evidence>
<dbReference type="OrthoDB" id="1679673at2"/>
<evidence type="ECO:0008006" key="4">
    <source>
        <dbReference type="Google" id="ProtNLM"/>
    </source>
</evidence>
<gene>
    <name evidence="2" type="ORF">CR492_19455</name>
</gene>
<proteinExistence type="predicted"/>
<dbReference type="Pfam" id="PF06226">
    <property type="entry name" value="DUF1007"/>
    <property type="match status" value="1"/>
</dbReference>
<protein>
    <recommendedName>
        <fullName evidence="4">ABC transporter substrate-binding protein</fullName>
    </recommendedName>
</protein>
<reference evidence="2 3" key="1">
    <citation type="submission" date="2017-10" db="EMBL/GenBank/DDBJ databases">
        <title>Genome announcement of Methylocella silvestris TVC from permafrost.</title>
        <authorList>
            <person name="Wang J."/>
            <person name="Geng K."/>
            <person name="Ul-Haque F."/>
            <person name="Crombie A.T."/>
            <person name="Street L.E."/>
            <person name="Wookey P.A."/>
            <person name="Murrell J.C."/>
            <person name="Pratscher J."/>
        </authorList>
    </citation>
    <scope>NUCLEOTIDE SEQUENCE [LARGE SCALE GENOMIC DNA]</scope>
    <source>
        <strain evidence="2 3">TVC</strain>
    </source>
</reference>
<feature type="chain" id="PRO_5014360048" description="ABC transporter substrate-binding protein" evidence="1">
    <location>
        <begin position="22"/>
        <end position="211"/>
    </location>
</feature>
<evidence type="ECO:0000313" key="2">
    <source>
        <dbReference type="EMBL" id="PNG24295.1"/>
    </source>
</evidence>
<dbReference type="Proteomes" id="UP000236286">
    <property type="component" value="Unassembled WGS sequence"/>
</dbReference>
<dbReference type="EMBL" id="PDZR01000038">
    <property type="protein sequence ID" value="PNG24295.1"/>
    <property type="molecule type" value="Genomic_DNA"/>
</dbReference>
<name>A0A2J7TC02_METSI</name>
<sequence length="211" mass="22956">MRGRFLVSIALLMALAGPASAHPHVWISGQESVIFSPAGEIVAIRHAWVFDEMYSAFVTEGAGKKGALLTKADLAPLAKSNVEDLAEFDYFTHAKVKGVKLEFLEPTDYSLEERPDKLVELCFTMPLKQPITPKIFSFQVYDPTYFVAFELDKQNPVSFVNAPKGCSTNIAGAKKLADDESKKLTESFFSGLSPGSDFGVKLASSVVVACP</sequence>